<dbReference type="Pfam" id="PF08282">
    <property type="entry name" value="Hydrolase_3"/>
    <property type="match status" value="1"/>
</dbReference>
<dbReference type="PROSITE" id="PS01229">
    <property type="entry name" value="COF_2"/>
    <property type="match status" value="1"/>
</dbReference>
<dbReference type="PANTHER" id="PTHR10000">
    <property type="entry name" value="PHOSPHOSERINE PHOSPHATASE"/>
    <property type="match status" value="1"/>
</dbReference>
<dbReference type="SFLD" id="SFLDG01140">
    <property type="entry name" value="C2.B:_Phosphomannomutase_and_P"/>
    <property type="match status" value="1"/>
</dbReference>
<name>A0ABT3E411_9LACO</name>
<gene>
    <name evidence="1" type="ORF">OIT44_03610</name>
</gene>
<accession>A0ABT3E411</accession>
<dbReference type="PANTHER" id="PTHR10000:SF53">
    <property type="entry name" value="5-AMINO-6-(5-PHOSPHO-D-RIBITYLAMINO)URACIL PHOSPHATASE YBJI-RELATED"/>
    <property type="match status" value="1"/>
</dbReference>
<evidence type="ECO:0000313" key="2">
    <source>
        <dbReference type="Proteomes" id="UP001526225"/>
    </source>
</evidence>
<dbReference type="Gene3D" id="3.30.1240.10">
    <property type="match status" value="1"/>
</dbReference>
<organism evidence="1 2">
    <name type="scientific">Weissella ceti</name>
    <dbReference type="NCBI Taxonomy" id="759620"/>
    <lineage>
        <taxon>Bacteria</taxon>
        <taxon>Bacillati</taxon>
        <taxon>Bacillota</taxon>
        <taxon>Bacilli</taxon>
        <taxon>Lactobacillales</taxon>
        <taxon>Lactobacillaceae</taxon>
        <taxon>Weissella</taxon>
    </lineage>
</organism>
<dbReference type="RefSeq" id="WP_213409582.1">
    <property type="nucleotide sequence ID" value="NZ_CP074441.1"/>
</dbReference>
<dbReference type="Proteomes" id="UP001526225">
    <property type="component" value="Unassembled WGS sequence"/>
</dbReference>
<dbReference type="SFLD" id="SFLDS00003">
    <property type="entry name" value="Haloacid_Dehalogenase"/>
    <property type="match status" value="1"/>
</dbReference>
<dbReference type="InterPro" id="IPR000150">
    <property type="entry name" value="Cof"/>
</dbReference>
<keyword evidence="1" id="KW-0378">Hydrolase</keyword>
<sequence length="274" mass="31329">MPEIKMVATDLDGTFFDDQKNINKEKFDRVLDYFEAHNMRFVIATGNDKRVVDRVFADFYGRYDYVINNGGVVIDADQKQYRKSVLETSDIEDITKTLLSENITWRAGIVYTGEEDNYMHEDFIGVGERFPLFESYLPNLKFVKALADFEHDRINKITFDCLPEEADRLIAVFNNKFEGRLRATTSGYGSVDVIPADVDKATGLTYLLDAFNVQPEEVMAFGDGMNDYEMLKFVGMPISMPNGEQRLINEFENAVSDNNHDGVLDTIIQKLNIN</sequence>
<proteinExistence type="predicted"/>
<dbReference type="InterPro" id="IPR023214">
    <property type="entry name" value="HAD_sf"/>
</dbReference>
<dbReference type="InterPro" id="IPR006379">
    <property type="entry name" value="HAD-SF_hydro_IIB"/>
</dbReference>
<evidence type="ECO:0000313" key="1">
    <source>
        <dbReference type="EMBL" id="MCW0953159.1"/>
    </source>
</evidence>
<comment type="caution">
    <text evidence="1">The sequence shown here is derived from an EMBL/GenBank/DDBJ whole genome shotgun (WGS) entry which is preliminary data.</text>
</comment>
<dbReference type="GO" id="GO:0016787">
    <property type="term" value="F:hydrolase activity"/>
    <property type="evidence" value="ECO:0007669"/>
    <property type="project" value="UniProtKB-KW"/>
</dbReference>
<dbReference type="NCBIfam" id="TIGR00099">
    <property type="entry name" value="Cof-subfamily"/>
    <property type="match status" value="1"/>
</dbReference>
<keyword evidence="2" id="KW-1185">Reference proteome</keyword>
<dbReference type="Gene3D" id="3.40.50.1000">
    <property type="entry name" value="HAD superfamily/HAD-like"/>
    <property type="match status" value="1"/>
</dbReference>
<dbReference type="EMBL" id="JAOZFE010000003">
    <property type="protein sequence ID" value="MCW0953159.1"/>
    <property type="molecule type" value="Genomic_DNA"/>
</dbReference>
<dbReference type="SUPFAM" id="SSF56784">
    <property type="entry name" value="HAD-like"/>
    <property type="match status" value="1"/>
</dbReference>
<protein>
    <submittedName>
        <fullName evidence="1">Cof-type HAD-IIB family hydrolase</fullName>
    </submittedName>
</protein>
<dbReference type="NCBIfam" id="TIGR01484">
    <property type="entry name" value="HAD-SF-IIB"/>
    <property type="match status" value="1"/>
</dbReference>
<reference evidence="1 2" key="1">
    <citation type="submission" date="2022-10" db="EMBL/GenBank/DDBJ databases">
        <title>Weissella fermenti sp. nov., isolated from fermented cabbage.</title>
        <authorList>
            <person name="Lee J.K."/>
            <person name="Baek J.H."/>
            <person name="Choi D.G."/>
            <person name="Kim J.M."/>
            <person name="Jeon C.O."/>
        </authorList>
    </citation>
    <scope>NUCLEOTIDE SEQUENCE [LARGE SCALE GENOMIC DNA]</scope>
    <source>
        <strain evidence="1 2">KACC 18534</strain>
    </source>
</reference>
<dbReference type="InterPro" id="IPR036412">
    <property type="entry name" value="HAD-like_sf"/>
</dbReference>